<evidence type="ECO:0000256" key="7">
    <source>
        <dbReference type="PROSITE-ProRule" id="PRU00169"/>
    </source>
</evidence>
<dbReference type="GO" id="GO:0005737">
    <property type="term" value="C:cytoplasm"/>
    <property type="evidence" value="ECO:0007669"/>
    <property type="project" value="InterPro"/>
</dbReference>
<name>L0DHY1_SINAD</name>
<dbReference type="eggNOG" id="COG2201">
    <property type="taxonomic scope" value="Bacteria"/>
</dbReference>
<protein>
    <recommendedName>
        <fullName evidence="4">protein-glutamate methylesterase</fullName>
        <ecNumber evidence="4">3.1.1.61</ecNumber>
    </recommendedName>
</protein>
<evidence type="ECO:0000259" key="8">
    <source>
        <dbReference type="PROSITE" id="PS50110"/>
    </source>
</evidence>
<comment type="catalytic activity">
    <reaction evidence="5">
        <text>[protein]-L-glutamate 5-O-methyl ester + H2O = L-glutamyl-[protein] + methanol + H(+)</text>
        <dbReference type="Rhea" id="RHEA:23236"/>
        <dbReference type="Rhea" id="RHEA-COMP:10208"/>
        <dbReference type="Rhea" id="RHEA-COMP:10311"/>
        <dbReference type="ChEBI" id="CHEBI:15377"/>
        <dbReference type="ChEBI" id="CHEBI:15378"/>
        <dbReference type="ChEBI" id="CHEBI:17790"/>
        <dbReference type="ChEBI" id="CHEBI:29973"/>
        <dbReference type="ChEBI" id="CHEBI:82795"/>
        <dbReference type="EC" id="3.1.1.61"/>
    </reaction>
</comment>
<dbReference type="InterPro" id="IPR035909">
    <property type="entry name" value="CheB_C"/>
</dbReference>
<dbReference type="GO" id="GO:0008984">
    <property type="term" value="F:protein-glutamate methylesterase activity"/>
    <property type="evidence" value="ECO:0007669"/>
    <property type="project" value="UniProtKB-EC"/>
</dbReference>
<feature type="domain" description="CheB-type methylesterase" evidence="9">
    <location>
        <begin position="146"/>
        <end position="337"/>
    </location>
</feature>
<evidence type="ECO:0000256" key="6">
    <source>
        <dbReference type="PROSITE-ProRule" id="PRU00050"/>
    </source>
</evidence>
<dbReference type="InterPro" id="IPR000673">
    <property type="entry name" value="Sig_transdc_resp-reg_Me-estase"/>
</dbReference>
<dbReference type="Pfam" id="PF00072">
    <property type="entry name" value="Response_reg"/>
    <property type="match status" value="1"/>
</dbReference>
<dbReference type="PROSITE" id="PS50122">
    <property type="entry name" value="CHEB"/>
    <property type="match status" value="1"/>
</dbReference>
<dbReference type="Gene3D" id="3.40.50.180">
    <property type="entry name" value="Methylesterase CheB, C-terminal domain"/>
    <property type="match status" value="1"/>
</dbReference>
<dbReference type="Proteomes" id="UP000010798">
    <property type="component" value="Chromosome"/>
</dbReference>
<keyword evidence="1" id="KW-0963">Cytoplasm</keyword>
<evidence type="ECO:0000256" key="1">
    <source>
        <dbReference type="ARBA" id="ARBA00022490"/>
    </source>
</evidence>
<dbReference type="InterPro" id="IPR011006">
    <property type="entry name" value="CheY-like_superfamily"/>
</dbReference>
<evidence type="ECO:0000256" key="3">
    <source>
        <dbReference type="ARBA" id="ARBA00022801"/>
    </source>
</evidence>
<organism evidence="10 11">
    <name type="scientific">Singulisphaera acidiphila (strain ATCC BAA-1392 / DSM 18658 / VKM B-2454 / MOB10)</name>
    <dbReference type="NCBI Taxonomy" id="886293"/>
    <lineage>
        <taxon>Bacteria</taxon>
        <taxon>Pseudomonadati</taxon>
        <taxon>Planctomycetota</taxon>
        <taxon>Planctomycetia</taxon>
        <taxon>Isosphaerales</taxon>
        <taxon>Isosphaeraceae</taxon>
        <taxon>Singulisphaera</taxon>
    </lineage>
</organism>
<dbReference type="SMART" id="SM00448">
    <property type="entry name" value="REC"/>
    <property type="match status" value="1"/>
</dbReference>
<dbReference type="AlphaFoldDB" id="L0DHY1"/>
<dbReference type="InterPro" id="IPR008248">
    <property type="entry name" value="CheB-like"/>
</dbReference>
<dbReference type="EMBL" id="CP003364">
    <property type="protein sequence ID" value="AGA28989.1"/>
    <property type="molecule type" value="Genomic_DNA"/>
</dbReference>
<dbReference type="RefSeq" id="WP_015248098.1">
    <property type="nucleotide sequence ID" value="NC_019892.1"/>
</dbReference>
<dbReference type="GO" id="GO:0000156">
    <property type="term" value="F:phosphorelay response regulator activity"/>
    <property type="evidence" value="ECO:0007669"/>
    <property type="project" value="InterPro"/>
</dbReference>
<dbReference type="PANTHER" id="PTHR42872:SF6">
    <property type="entry name" value="PROTEIN-GLUTAMATE METHYLESTERASE_PROTEIN-GLUTAMINE GLUTAMINASE"/>
    <property type="match status" value="1"/>
</dbReference>
<dbReference type="CDD" id="cd16432">
    <property type="entry name" value="CheB_Rec"/>
    <property type="match status" value="1"/>
</dbReference>
<dbReference type="SUPFAM" id="SSF52738">
    <property type="entry name" value="Methylesterase CheB, C-terminal domain"/>
    <property type="match status" value="1"/>
</dbReference>
<evidence type="ECO:0000256" key="4">
    <source>
        <dbReference type="ARBA" id="ARBA00039140"/>
    </source>
</evidence>
<dbReference type="PROSITE" id="PS50110">
    <property type="entry name" value="RESPONSE_REGULATORY"/>
    <property type="match status" value="1"/>
</dbReference>
<feature type="active site" evidence="6">
    <location>
        <position position="186"/>
    </location>
</feature>
<gene>
    <name evidence="10" type="ordered locus">Sinac_4830</name>
</gene>
<dbReference type="InterPro" id="IPR001789">
    <property type="entry name" value="Sig_transdc_resp-reg_receiver"/>
</dbReference>
<dbReference type="EC" id="3.1.1.61" evidence="4"/>
<dbReference type="PANTHER" id="PTHR42872">
    <property type="entry name" value="PROTEIN-GLUTAMATE METHYLESTERASE/PROTEIN-GLUTAMINE GLUTAMINASE"/>
    <property type="match status" value="1"/>
</dbReference>
<feature type="active site" evidence="6">
    <location>
        <position position="159"/>
    </location>
</feature>
<evidence type="ECO:0000256" key="5">
    <source>
        <dbReference type="ARBA" id="ARBA00048267"/>
    </source>
</evidence>
<evidence type="ECO:0000313" key="10">
    <source>
        <dbReference type="EMBL" id="AGA28989.1"/>
    </source>
</evidence>
<feature type="domain" description="Response regulatory" evidence="8">
    <location>
        <begin position="2"/>
        <end position="119"/>
    </location>
</feature>
<proteinExistence type="predicted"/>
<evidence type="ECO:0000313" key="11">
    <source>
        <dbReference type="Proteomes" id="UP000010798"/>
    </source>
</evidence>
<dbReference type="Gene3D" id="3.40.50.2300">
    <property type="match status" value="1"/>
</dbReference>
<dbReference type="OrthoDB" id="9793421at2"/>
<keyword evidence="3 6" id="KW-0378">Hydrolase</keyword>
<keyword evidence="2 6" id="KW-0145">Chemotaxis</keyword>
<dbReference type="HOGENOM" id="CLU_000445_51_0_0"/>
<keyword evidence="11" id="KW-1185">Reference proteome</keyword>
<dbReference type="Pfam" id="PF01339">
    <property type="entry name" value="CheB_methylest"/>
    <property type="match status" value="1"/>
</dbReference>
<evidence type="ECO:0000259" key="9">
    <source>
        <dbReference type="PROSITE" id="PS50122"/>
    </source>
</evidence>
<dbReference type="PIRSF" id="PIRSF000876">
    <property type="entry name" value="RR_chemtxs_CheB"/>
    <property type="match status" value="1"/>
</dbReference>
<accession>L0DHY1</accession>
<feature type="active site" evidence="6">
    <location>
        <position position="279"/>
    </location>
</feature>
<dbReference type="SUPFAM" id="SSF52172">
    <property type="entry name" value="CheY-like"/>
    <property type="match status" value="1"/>
</dbReference>
<feature type="modified residue" description="4-aspartylphosphate" evidence="7">
    <location>
        <position position="53"/>
    </location>
</feature>
<dbReference type="GO" id="GO:0006935">
    <property type="term" value="P:chemotaxis"/>
    <property type="evidence" value="ECO:0007669"/>
    <property type="project" value="UniProtKB-UniRule"/>
</dbReference>
<dbReference type="CDD" id="cd17541">
    <property type="entry name" value="REC_CheB-like"/>
    <property type="match status" value="1"/>
</dbReference>
<sequence length="340" mass="36177">MRIGIVNDLAMAREALRRAVLSVPGYQVIWMAGDGSEAIERTRLNLPDLILMDLVMPGIDGVEATRRIMAETPCPILVVTATVSGRMGRVFDAMGHGALDTVDTPTLGPHGEVAGATPLIEKIAIIAKLIGKSGEAGSSTDIPTQPLAWNGSLVLIGSSTGGPNALALILADLPLQRDACTIIVQHVDVAFAPGLATWLGEKTGRHVDLIKPGDRPGKGQILLAATNDHLTMDSSHRLRYSPEPIALSYRPSVDVFFDCVATHWPRPGIATVLTGMGRDGAKGLLKLRQAKWFTIAQDQATSIVWGMPRAAAEVGAAVEVLPIERIGKSIVEHLRRSQPS</sequence>
<dbReference type="KEGG" id="saci:Sinac_4830"/>
<dbReference type="NCBIfam" id="NF009206">
    <property type="entry name" value="PRK12555.1"/>
    <property type="match status" value="1"/>
</dbReference>
<dbReference type="STRING" id="886293.Sinac_4830"/>
<keyword evidence="7" id="KW-0597">Phosphoprotein</keyword>
<reference evidence="10 11" key="1">
    <citation type="submission" date="2012-02" db="EMBL/GenBank/DDBJ databases">
        <title>Complete sequence of chromosome of Singulisphaera acidiphila DSM 18658.</title>
        <authorList>
            <consortium name="US DOE Joint Genome Institute (JGI-PGF)"/>
            <person name="Lucas S."/>
            <person name="Copeland A."/>
            <person name="Lapidus A."/>
            <person name="Glavina del Rio T."/>
            <person name="Dalin E."/>
            <person name="Tice H."/>
            <person name="Bruce D."/>
            <person name="Goodwin L."/>
            <person name="Pitluck S."/>
            <person name="Peters L."/>
            <person name="Ovchinnikova G."/>
            <person name="Chertkov O."/>
            <person name="Kyrpides N."/>
            <person name="Mavromatis K."/>
            <person name="Ivanova N."/>
            <person name="Brettin T."/>
            <person name="Detter J.C."/>
            <person name="Han C."/>
            <person name="Larimer F."/>
            <person name="Land M."/>
            <person name="Hauser L."/>
            <person name="Markowitz V."/>
            <person name="Cheng J.-F."/>
            <person name="Hugenholtz P."/>
            <person name="Woyke T."/>
            <person name="Wu D."/>
            <person name="Tindall B."/>
            <person name="Pomrenke H."/>
            <person name="Brambilla E."/>
            <person name="Klenk H.-P."/>
            <person name="Eisen J.A."/>
        </authorList>
    </citation>
    <scope>NUCLEOTIDE SEQUENCE [LARGE SCALE GENOMIC DNA]</scope>
    <source>
        <strain evidence="11">ATCC BAA-1392 / DSM 18658 / VKM B-2454 / MOB10</strain>
    </source>
</reference>
<evidence type="ECO:0000256" key="2">
    <source>
        <dbReference type="ARBA" id="ARBA00022500"/>
    </source>
</evidence>